<keyword evidence="3" id="KW-1185">Reference proteome</keyword>
<keyword evidence="1" id="KW-0472">Membrane</keyword>
<protein>
    <submittedName>
        <fullName evidence="2">Uncharacterized protein</fullName>
    </submittedName>
</protein>
<keyword evidence="1" id="KW-1133">Transmembrane helix</keyword>
<dbReference type="EMBL" id="FNAB01000004">
    <property type="protein sequence ID" value="SDD44741.1"/>
    <property type="molecule type" value="Genomic_DNA"/>
</dbReference>
<dbReference type="RefSeq" id="WP_245709280.1">
    <property type="nucleotide sequence ID" value="NZ_FNAB01000004.1"/>
</dbReference>
<keyword evidence="1" id="KW-0812">Transmembrane</keyword>
<evidence type="ECO:0000313" key="2">
    <source>
        <dbReference type="EMBL" id="SDD44741.1"/>
    </source>
</evidence>
<evidence type="ECO:0000313" key="3">
    <source>
        <dbReference type="Proteomes" id="UP000199417"/>
    </source>
</evidence>
<dbReference type="Proteomes" id="UP000199417">
    <property type="component" value="Unassembled WGS sequence"/>
</dbReference>
<organism evidence="2 3">
    <name type="scientific">Rhodococcus tukisamuensis</name>
    <dbReference type="NCBI Taxonomy" id="168276"/>
    <lineage>
        <taxon>Bacteria</taxon>
        <taxon>Bacillati</taxon>
        <taxon>Actinomycetota</taxon>
        <taxon>Actinomycetes</taxon>
        <taxon>Mycobacteriales</taxon>
        <taxon>Nocardiaceae</taxon>
        <taxon>Rhodococcus</taxon>
    </lineage>
</organism>
<sequence>MFLTVYDLLGAVFLLTEEPPKMKLHKAAALSVAVVAMMGIGAGTSYASSPPTPANPAVEQPATQLPTSGALAPHDVYSQPAYENMITQIENGWLNGGSQVAGIGAGVGAVVGCVLFLFVGCIPGAAIGATIGAVNGITNANPAVQPAVFDFIKTLP</sequence>
<name>A0A1G6UTX2_9NOCA</name>
<accession>A0A1G6UTX2</accession>
<evidence type="ECO:0000256" key="1">
    <source>
        <dbReference type="SAM" id="Phobius"/>
    </source>
</evidence>
<feature type="transmembrane region" description="Helical" evidence="1">
    <location>
        <begin position="27"/>
        <end position="47"/>
    </location>
</feature>
<feature type="transmembrane region" description="Helical" evidence="1">
    <location>
        <begin position="100"/>
        <end position="122"/>
    </location>
</feature>
<proteinExistence type="predicted"/>
<gene>
    <name evidence="2" type="ORF">SAMN05444580_104295</name>
</gene>
<reference evidence="2 3" key="1">
    <citation type="submission" date="2016-10" db="EMBL/GenBank/DDBJ databases">
        <authorList>
            <person name="de Groot N.N."/>
        </authorList>
    </citation>
    <scope>NUCLEOTIDE SEQUENCE [LARGE SCALE GENOMIC DNA]</scope>
    <source>
        <strain evidence="2 3">JCM 11308</strain>
    </source>
</reference>
<dbReference type="AlphaFoldDB" id="A0A1G6UTX2"/>